<dbReference type="PANTHER" id="PTHR45566:SF1">
    <property type="entry name" value="HTH-TYPE TRANSCRIPTIONAL REGULATOR YHJB-RELATED"/>
    <property type="match status" value="1"/>
</dbReference>
<feature type="modified residue" description="4-aspartylphosphate" evidence="3">
    <location>
        <position position="55"/>
    </location>
</feature>
<name>I4WUJ7_9GAMM</name>
<evidence type="ECO:0000259" key="5">
    <source>
        <dbReference type="PROSITE" id="PS50110"/>
    </source>
</evidence>
<dbReference type="PRINTS" id="PR00038">
    <property type="entry name" value="HTHLUXR"/>
</dbReference>
<gene>
    <name evidence="6" type="ORF">R2APBS1_0013</name>
</gene>
<sequence length="224" mass="23784">MPDILIADDHPLFRDALQRAVLAAMPQARVHTADSVHALLGLIEQFPDAELLLLDLHMPGARGYSALAHIRGQYPGLPTIVVSGHEEAQVARRALAHGASAYIPKSSSGESIVAAIRAVLDGDVWLPPQLVGGNAELRPDEAAAAAQVAALTPQQFRVMTMIAEGLLNKQIAWELGVSEATVKAHMTAIMRKLGVNNRTQVALIASQLAVEPGAMQPLPEDDDA</sequence>
<dbReference type="InterPro" id="IPR016032">
    <property type="entry name" value="Sig_transdc_resp-reg_C-effctor"/>
</dbReference>
<dbReference type="OrthoDB" id="9814495at2"/>
<evidence type="ECO:0000313" key="7">
    <source>
        <dbReference type="Proteomes" id="UP000011859"/>
    </source>
</evidence>
<dbReference type="SUPFAM" id="SSF46894">
    <property type="entry name" value="C-terminal effector domain of the bipartite response regulators"/>
    <property type="match status" value="1"/>
</dbReference>
<dbReference type="CDD" id="cd17535">
    <property type="entry name" value="REC_NarL-like"/>
    <property type="match status" value="1"/>
</dbReference>
<dbReference type="GO" id="GO:0003677">
    <property type="term" value="F:DNA binding"/>
    <property type="evidence" value="ECO:0007669"/>
    <property type="project" value="UniProtKB-KW"/>
</dbReference>
<evidence type="ECO:0000313" key="6">
    <source>
        <dbReference type="EMBL" id="AGG87201.1"/>
    </source>
</evidence>
<reference evidence="6 7" key="1">
    <citation type="submission" date="2012-04" db="EMBL/GenBank/DDBJ databases">
        <title>Complete genome of Rhodanobacter sp. 2APBS1.</title>
        <authorList>
            <consortium name="US DOE Joint Genome Institute"/>
            <person name="Huntemann M."/>
            <person name="Wei C.-L."/>
            <person name="Han J."/>
            <person name="Detter J.C."/>
            <person name="Han C."/>
            <person name="Tapia R."/>
            <person name="Munk A.C.C."/>
            <person name="Chen A."/>
            <person name="Krypides N."/>
            <person name="Mavromatis K."/>
            <person name="Markowitz V."/>
            <person name="Szeto E."/>
            <person name="Ivanova N."/>
            <person name="Mikhailova N."/>
            <person name="Ovchinnikova G."/>
            <person name="Pagani I."/>
            <person name="Pati A."/>
            <person name="Goodwin L."/>
            <person name="Peters L."/>
            <person name="Pitluck S."/>
            <person name="Woyke T."/>
            <person name="Prakash O."/>
            <person name="Elkins J."/>
            <person name="Brown S."/>
            <person name="Palumbo A."/>
            <person name="Hemme C."/>
            <person name="Zhou J."/>
            <person name="Watson D."/>
            <person name="Jardine P."/>
            <person name="Kostka J."/>
            <person name="Green S."/>
        </authorList>
    </citation>
    <scope>NUCLEOTIDE SEQUENCE [LARGE SCALE GENOMIC DNA]</scope>
    <source>
        <strain evidence="6 7">2APBS1</strain>
    </source>
</reference>
<dbReference type="AlphaFoldDB" id="I4WUJ7"/>
<dbReference type="STRING" id="666685.R2APBS1_0013"/>
<dbReference type="CDD" id="cd06170">
    <property type="entry name" value="LuxR_C_like"/>
    <property type="match status" value="1"/>
</dbReference>
<dbReference type="GO" id="GO:0006355">
    <property type="term" value="P:regulation of DNA-templated transcription"/>
    <property type="evidence" value="ECO:0007669"/>
    <property type="project" value="InterPro"/>
</dbReference>
<dbReference type="Gene3D" id="3.40.50.2300">
    <property type="match status" value="1"/>
</dbReference>
<evidence type="ECO:0000256" key="1">
    <source>
        <dbReference type="ARBA" id="ARBA00022553"/>
    </source>
</evidence>
<dbReference type="InterPro" id="IPR001789">
    <property type="entry name" value="Sig_transdc_resp-reg_receiver"/>
</dbReference>
<keyword evidence="1 3" id="KW-0597">Phosphoprotein</keyword>
<dbReference type="HOGENOM" id="CLU_000445_90_8_6"/>
<dbReference type="SMART" id="SM00421">
    <property type="entry name" value="HTH_LUXR"/>
    <property type="match status" value="1"/>
</dbReference>
<proteinExistence type="predicted"/>
<accession>M4NH94</accession>
<evidence type="ECO:0000256" key="2">
    <source>
        <dbReference type="ARBA" id="ARBA00023125"/>
    </source>
</evidence>
<feature type="domain" description="HTH luxR-type" evidence="4">
    <location>
        <begin position="144"/>
        <end position="209"/>
    </location>
</feature>
<organism evidence="6 7">
    <name type="scientific">Rhodanobacter denitrificans</name>
    <dbReference type="NCBI Taxonomy" id="666685"/>
    <lineage>
        <taxon>Bacteria</taxon>
        <taxon>Pseudomonadati</taxon>
        <taxon>Pseudomonadota</taxon>
        <taxon>Gammaproteobacteria</taxon>
        <taxon>Lysobacterales</taxon>
        <taxon>Rhodanobacteraceae</taxon>
        <taxon>Rhodanobacter</taxon>
    </lineage>
</organism>
<dbReference type="RefSeq" id="WP_007510051.1">
    <property type="nucleotide sequence ID" value="NC_020541.1"/>
</dbReference>
<dbReference type="Pfam" id="PF00196">
    <property type="entry name" value="GerE"/>
    <property type="match status" value="1"/>
</dbReference>
<dbReference type="Proteomes" id="UP000011859">
    <property type="component" value="Chromosome"/>
</dbReference>
<dbReference type="InterPro" id="IPR051015">
    <property type="entry name" value="EvgA-like"/>
</dbReference>
<dbReference type="GO" id="GO:0000160">
    <property type="term" value="P:phosphorelay signal transduction system"/>
    <property type="evidence" value="ECO:0007669"/>
    <property type="project" value="InterPro"/>
</dbReference>
<accession>I4WUJ7</accession>
<feature type="domain" description="Response regulatory" evidence="5">
    <location>
        <begin position="3"/>
        <end position="120"/>
    </location>
</feature>
<dbReference type="EMBL" id="CP003470">
    <property type="protein sequence ID" value="AGG87201.1"/>
    <property type="molecule type" value="Genomic_DNA"/>
</dbReference>
<dbReference type="InterPro" id="IPR058245">
    <property type="entry name" value="NreC/VraR/RcsB-like_REC"/>
</dbReference>
<dbReference type="PROSITE" id="PS50110">
    <property type="entry name" value="RESPONSE_REGULATORY"/>
    <property type="match status" value="1"/>
</dbReference>
<dbReference type="GeneID" id="72424994"/>
<dbReference type="SUPFAM" id="SSF52172">
    <property type="entry name" value="CheY-like"/>
    <property type="match status" value="1"/>
</dbReference>
<protein>
    <submittedName>
        <fullName evidence="6">Response regulator containing a CheY-like receiver domain and an HTH DNA-binding domain</fullName>
    </submittedName>
</protein>
<dbReference type="SMART" id="SM00448">
    <property type="entry name" value="REC"/>
    <property type="match status" value="1"/>
</dbReference>
<dbReference type="KEGG" id="rhd:R2APBS1_0013"/>
<evidence type="ECO:0000256" key="3">
    <source>
        <dbReference type="PROSITE-ProRule" id="PRU00169"/>
    </source>
</evidence>
<dbReference type="eggNOG" id="COG2197">
    <property type="taxonomic scope" value="Bacteria"/>
</dbReference>
<keyword evidence="2 6" id="KW-0238">DNA-binding</keyword>
<keyword evidence="7" id="KW-1185">Reference proteome</keyword>
<evidence type="ECO:0000259" key="4">
    <source>
        <dbReference type="PROSITE" id="PS50043"/>
    </source>
</evidence>
<dbReference type="InterPro" id="IPR000792">
    <property type="entry name" value="Tscrpt_reg_LuxR_C"/>
</dbReference>
<dbReference type="PROSITE" id="PS50043">
    <property type="entry name" value="HTH_LUXR_2"/>
    <property type="match status" value="1"/>
</dbReference>
<dbReference type="PANTHER" id="PTHR45566">
    <property type="entry name" value="HTH-TYPE TRANSCRIPTIONAL REGULATOR YHJB-RELATED"/>
    <property type="match status" value="1"/>
</dbReference>
<dbReference type="InterPro" id="IPR011006">
    <property type="entry name" value="CheY-like_superfamily"/>
</dbReference>
<dbReference type="PROSITE" id="PS00622">
    <property type="entry name" value="HTH_LUXR_1"/>
    <property type="match status" value="1"/>
</dbReference>
<dbReference type="Pfam" id="PF00072">
    <property type="entry name" value="Response_reg"/>
    <property type="match status" value="1"/>
</dbReference>
<dbReference type="PATRIC" id="fig|666685.9.peg.1533"/>